<evidence type="ECO:0000256" key="5">
    <source>
        <dbReference type="ARBA" id="ARBA00024061"/>
    </source>
</evidence>
<keyword evidence="1" id="KW-0285">Flavoprotein</keyword>
<keyword evidence="4" id="KW-0520">NAD</keyword>
<dbReference type="Pfam" id="PF02525">
    <property type="entry name" value="Flavodoxin_2"/>
    <property type="match status" value="1"/>
</dbReference>
<reference evidence="8" key="2">
    <citation type="journal article" date="2014" name="ISME J.">
        <title>Microbial stratification in low pH oxic and suboxic macroscopic growths along an acid mine drainage.</title>
        <authorList>
            <person name="Mendez-Garcia C."/>
            <person name="Mesa V."/>
            <person name="Sprenger R.R."/>
            <person name="Richter M."/>
            <person name="Diez M.S."/>
            <person name="Solano J."/>
            <person name="Bargiela R."/>
            <person name="Golyshina O.V."/>
            <person name="Manteca A."/>
            <person name="Ramos J.L."/>
            <person name="Gallego J.R."/>
            <person name="Llorente I."/>
            <person name="Martins Dos Santos V.A."/>
            <person name="Jensen O.N."/>
            <person name="Pelaez A.I."/>
            <person name="Sanchez J."/>
            <person name="Ferrer M."/>
        </authorList>
    </citation>
    <scope>NUCLEOTIDE SEQUENCE</scope>
</reference>
<dbReference type="InterPro" id="IPR029039">
    <property type="entry name" value="Flavoprotein-like_sf"/>
</dbReference>
<evidence type="ECO:0000256" key="6">
    <source>
        <dbReference type="ARBA" id="ARBA00048542"/>
    </source>
</evidence>
<dbReference type="Gene3D" id="3.40.50.360">
    <property type="match status" value="1"/>
</dbReference>
<accession>T0ZPQ3</accession>
<dbReference type="GO" id="GO:0010181">
    <property type="term" value="F:FMN binding"/>
    <property type="evidence" value="ECO:0007669"/>
    <property type="project" value="InterPro"/>
</dbReference>
<evidence type="ECO:0000256" key="3">
    <source>
        <dbReference type="ARBA" id="ARBA00023002"/>
    </source>
</evidence>
<name>T0ZPQ3_9ZZZZ</name>
<feature type="non-terminal residue" evidence="8">
    <location>
        <position position="1"/>
    </location>
</feature>
<gene>
    <name evidence="8" type="ORF">B1A_13495</name>
</gene>
<protein>
    <recommendedName>
        <fullName evidence="5">FMN-dependent NADH-azoreductase</fullName>
        <ecNumber evidence="5">1.7.1.17</ecNumber>
    </recommendedName>
</protein>
<dbReference type="InterPro" id="IPR050104">
    <property type="entry name" value="FMN-dep_NADH:Q_OxRdtase_AzoR1"/>
</dbReference>
<dbReference type="EMBL" id="AUZX01009868">
    <property type="protein sequence ID" value="EQD50311.1"/>
    <property type="molecule type" value="Genomic_DNA"/>
</dbReference>
<dbReference type="AlphaFoldDB" id="T0ZPQ3"/>
<feature type="domain" description="Flavodoxin-like fold" evidence="7">
    <location>
        <begin position="3"/>
        <end position="187"/>
    </location>
</feature>
<proteinExistence type="inferred from homology"/>
<reference evidence="8" key="1">
    <citation type="submission" date="2013-08" db="EMBL/GenBank/DDBJ databases">
        <authorList>
            <person name="Mendez C."/>
            <person name="Richter M."/>
            <person name="Ferrer M."/>
            <person name="Sanchez J."/>
        </authorList>
    </citation>
    <scope>NUCLEOTIDE SEQUENCE</scope>
</reference>
<keyword evidence="3" id="KW-0560">Oxidoreductase</keyword>
<dbReference type="InterPro" id="IPR023048">
    <property type="entry name" value="NADH:quinone_OxRdtase_FMN_depd"/>
</dbReference>
<comment type="caution">
    <text evidence="8">The sequence shown here is derived from an EMBL/GenBank/DDBJ whole genome shotgun (WGS) entry which is preliminary data.</text>
</comment>
<evidence type="ECO:0000256" key="2">
    <source>
        <dbReference type="ARBA" id="ARBA00022643"/>
    </source>
</evidence>
<evidence type="ECO:0000256" key="1">
    <source>
        <dbReference type="ARBA" id="ARBA00022630"/>
    </source>
</evidence>
<dbReference type="PANTHER" id="PTHR43741:SF4">
    <property type="entry name" value="FMN-DEPENDENT NADH:QUINONE OXIDOREDUCTASE"/>
    <property type="match status" value="1"/>
</dbReference>
<evidence type="ECO:0000256" key="4">
    <source>
        <dbReference type="ARBA" id="ARBA00023027"/>
    </source>
</evidence>
<comment type="catalytic activity">
    <reaction evidence="6">
        <text>N,N-dimethyl-1,4-phenylenediamine + anthranilate + 2 NAD(+) = 2-(4-dimethylaminophenyl)diazenylbenzoate + 2 NADH + 2 H(+)</text>
        <dbReference type="Rhea" id="RHEA:55872"/>
        <dbReference type="ChEBI" id="CHEBI:15378"/>
        <dbReference type="ChEBI" id="CHEBI:15783"/>
        <dbReference type="ChEBI" id="CHEBI:16567"/>
        <dbReference type="ChEBI" id="CHEBI:57540"/>
        <dbReference type="ChEBI" id="CHEBI:57945"/>
        <dbReference type="ChEBI" id="CHEBI:71579"/>
        <dbReference type="EC" id="1.7.1.17"/>
    </reaction>
    <physiologicalReaction direction="right-to-left" evidence="6">
        <dbReference type="Rhea" id="RHEA:55874"/>
    </physiologicalReaction>
</comment>
<dbReference type="SUPFAM" id="SSF52218">
    <property type="entry name" value="Flavoproteins"/>
    <property type="match status" value="1"/>
</dbReference>
<dbReference type="EC" id="1.7.1.17" evidence="5"/>
<keyword evidence="2" id="KW-0288">FMN</keyword>
<evidence type="ECO:0000259" key="7">
    <source>
        <dbReference type="Pfam" id="PF02525"/>
    </source>
</evidence>
<dbReference type="InterPro" id="IPR003680">
    <property type="entry name" value="Flavodoxin_fold"/>
</dbReference>
<organism evidence="8">
    <name type="scientific">mine drainage metagenome</name>
    <dbReference type="NCBI Taxonomy" id="410659"/>
    <lineage>
        <taxon>unclassified sequences</taxon>
        <taxon>metagenomes</taxon>
        <taxon>ecological metagenomes</taxon>
    </lineage>
</organism>
<dbReference type="PANTHER" id="PTHR43741">
    <property type="entry name" value="FMN-DEPENDENT NADH-AZOREDUCTASE 1"/>
    <property type="match status" value="1"/>
</dbReference>
<evidence type="ECO:0000313" key="8">
    <source>
        <dbReference type="EMBL" id="EQD50311.1"/>
    </source>
</evidence>
<dbReference type="GO" id="GO:0016655">
    <property type="term" value="F:oxidoreductase activity, acting on NAD(P)H, quinone or similar compound as acceptor"/>
    <property type="evidence" value="ECO:0007669"/>
    <property type="project" value="InterPro"/>
</dbReference>
<dbReference type="HAMAP" id="MF_01216">
    <property type="entry name" value="Azoreductase_type1"/>
    <property type="match status" value="1"/>
</dbReference>
<sequence>RNSISRQLSAAIVERLRGAHPELQVRYTDLAAEPIGHLSGAHLAAAQGTAPDSQALQADLDRGRQALEDFLAADIIVIGAPMYNFSIASQLKAWIDRIAVAGRTFRYTDQGPEGLAGGKRVFVASSRGGLYGPDSPAAGLDHQESYLRGIFGFFGITDLTFVRAEGVNIGPGPRAAAIAAATAQAAQLAA</sequence>